<feature type="signal peptide" evidence="1">
    <location>
        <begin position="1"/>
        <end position="20"/>
    </location>
</feature>
<evidence type="ECO:0000256" key="1">
    <source>
        <dbReference type="SAM" id="SignalP"/>
    </source>
</evidence>
<comment type="caution">
    <text evidence="2">The sequence shown here is derived from an EMBL/GenBank/DDBJ whole genome shotgun (WGS) entry which is preliminary data.</text>
</comment>
<dbReference type="EMBL" id="SRLO01000724">
    <property type="protein sequence ID" value="TNN47795.1"/>
    <property type="molecule type" value="Genomic_DNA"/>
</dbReference>
<dbReference type="Proteomes" id="UP000314294">
    <property type="component" value="Unassembled WGS sequence"/>
</dbReference>
<proteinExistence type="predicted"/>
<gene>
    <name evidence="2" type="ORF">EYF80_041992</name>
</gene>
<feature type="chain" id="PRO_5021367493" description="Secreted protein" evidence="1">
    <location>
        <begin position="21"/>
        <end position="77"/>
    </location>
</feature>
<organism evidence="2 3">
    <name type="scientific">Liparis tanakae</name>
    <name type="common">Tanaka's snailfish</name>
    <dbReference type="NCBI Taxonomy" id="230148"/>
    <lineage>
        <taxon>Eukaryota</taxon>
        <taxon>Metazoa</taxon>
        <taxon>Chordata</taxon>
        <taxon>Craniata</taxon>
        <taxon>Vertebrata</taxon>
        <taxon>Euteleostomi</taxon>
        <taxon>Actinopterygii</taxon>
        <taxon>Neopterygii</taxon>
        <taxon>Teleostei</taxon>
        <taxon>Neoteleostei</taxon>
        <taxon>Acanthomorphata</taxon>
        <taxon>Eupercaria</taxon>
        <taxon>Perciformes</taxon>
        <taxon>Cottioidei</taxon>
        <taxon>Cottales</taxon>
        <taxon>Liparidae</taxon>
        <taxon>Liparis</taxon>
    </lineage>
</organism>
<sequence length="77" mass="8954">MSSFPHLSICLLFFSSLAWAFICCTSMVSGLRLRMYRSWFPMHNARMPCAAPKPWMGSEDTPVRMQMAETGIEWNFR</sequence>
<keyword evidence="3" id="KW-1185">Reference proteome</keyword>
<protein>
    <recommendedName>
        <fullName evidence="4">Secreted protein</fullName>
    </recommendedName>
</protein>
<name>A0A4Z2G411_9TELE</name>
<dbReference type="AlphaFoldDB" id="A0A4Z2G411"/>
<keyword evidence="1" id="KW-0732">Signal</keyword>
<evidence type="ECO:0000313" key="3">
    <source>
        <dbReference type="Proteomes" id="UP000314294"/>
    </source>
</evidence>
<reference evidence="2 3" key="1">
    <citation type="submission" date="2019-03" db="EMBL/GenBank/DDBJ databases">
        <title>First draft genome of Liparis tanakae, snailfish: a comprehensive survey of snailfish specific genes.</title>
        <authorList>
            <person name="Kim W."/>
            <person name="Song I."/>
            <person name="Jeong J.-H."/>
            <person name="Kim D."/>
            <person name="Kim S."/>
            <person name="Ryu S."/>
            <person name="Song J.Y."/>
            <person name="Lee S.K."/>
        </authorList>
    </citation>
    <scope>NUCLEOTIDE SEQUENCE [LARGE SCALE GENOMIC DNA]</scope>
    <source>
        <tissue evidence="2">Muscle</tissue>
    </source>
</reference>
<evidence type="ECO:0008006" key="4">
    <source>
        <dbReference type="Google" id="ProtNLM"/>
    </source>
</evidence>
<dbReference type="OrthoDB" id="10532255at2759"/>
<evidence type="ECO:0000313" key="2">
    <source>
        <dbReference type="EMBL" id="TNN47795.1"/>
    </source>
</evidence>
<accession>A0A4Z2G411</accession>